<proteinExistence type="predicted"/>
<dbReference type="AlphaFoldDB" id="A0A4W5JSM0"/>
<dbReference type="Ensembl" id="ENSHHUT00000006853.1">
    <property type="protein sequence ID" value="ENSHHUP00000006652.1"/>
    <property type="gene ID" value="ENSHHUG00000004063.1"/>
</dbReference>
<dbReference type="Gene3D" id="3.90.175.10">
    <property type="entry name" value="Diphtheria Toxin, domain 1"/>
    <property type="match status" value="1"/>
</dbReference>
<dbReference type="GeneTree" id="ENSGT00940000164445"/>
<sequence length="184" mass="21208">MSLRQHYNVGSSLWELCLSHSWQSCLLYRRLYTTIWAESDSSLPYGAVRLVEPEDHRTYIMYHGTSRLAAQQILACVFHPSCGDISMLGCGIYLSQDLEKASRYLLNLPDLQSVVSRLMLTAWVPLNCGMVLSEDSCVWDPNRIDIIDTIQHNVQINHEHTPFSPSFYFSHTHTYTHKHTHTHT</sequence>
<dbReference type="GO" id="GO:0005737">
    <property type="term" value="C:cytoplasm"/>
    <property type="evidence" value="ECO:0007669"/>
    <property type="project" value="TreeGrafter"/>
</dbReference>
<protein>
    <recommendedName>
        <fullName evidence="3">PARP catalytic domain-containing protein</fullName>
    </recommendedName>
</protein>
<dbReference type="Proteomes" id="UP000314982">
    <property type="component" value="Unassembled WGS sequence"/>
</dbReference>
<dbReference type="STRING" id="62062.ENSHHUP00000006652"/>
<reference evidence="2" key="1">
    <citation type="submission" date="2018-06" db="EMBL/GenBank/DDBJ databases">
        <title>Genome assembly of Danube salmon.</title>
        <authorList>
            <person name="Macqueen D.J."/>
            <person name="Gundappa M.K."/>
        </authorList>
    </citation>
    <scope>NUCLEOTIDE SEQUENCE [LARGE SCALE GENOMIC DNA]</scope>
</reference>
<evidence type="ECO:0008006" key="3">
    <source>
        <dbReference type="Google" id="ProtNLM"/>
    </source>
</evidence>
<dbReference type="SUPFAM" id="SSF56399">
    <property type="entry name" value="ADP-ribosylation"/>
    <property type="match status" value="1"/>
</dbReference>
<reference evidence="1" key="2">
    <citation type="submission" date="2025-08" db="UniProtKB">
        <authorList>
            <consortium name="Ensembl"/>
        </authorList>
    </citation>
    <scope>IDENTIFICATION</scope>
</reference>
<dbReference type="PANTHER" id="PTHR36542:SF2">
    <property type="entry name" value="GIG2-LIKE PROTEIN DRED-RELATED"/>
    <property type="match status" value="1"/>
</dbReference>
<accession>A0A4W5JSM0</accession>
<keyword evidence="2" id="KW-1185">Reference proteome</keyword>
<dbReference type="PANTHER" id="PTHR36542">
    <property type="entry name" value="GIG2-LIKE PROTEIN DRED-RELATED"/>
    <property type="match status" value="1"/>
</dbReference>
<organism evidence="1 2">
    <name type="scientific">Hucho hucho</name>
    <name type="common">huchen</name>
    <dbReference type="NCBI Taxonomy" id="62062"/>
    <lineage>
        <taxon>Eukaryota</taxon>
        <taxon>Metazoa</taxon>
        <taxon>Chordata</taxon>
        <taxon>Craniata</taxon>
        <taxon>Vertebrata</taxon>
        <taxon>Euteleostomi</taxon>
        <taxon>Actinopterygii</taxon>
        <taxon>Neopterygii</taxon>
        <taxon>Teleostei</taxon>
        <taxon>Protacanthopterygii</taxon>
        <taxon>Salmoniformes</taxon>
        <taxon>Salmonidae</taxon>
        <taxon>Salmoninae</taxon>
        <taxon>Hucho</taxon>
    </lineage>
</organism>
<name>A0A4W5JSM0_9TELE</name>
<evidence type="ECO:0000313" key="2">
    <source>
        <dbReference type="Proteomes" id="UP000314982"/>
    </source>
</evidence>
<reference evidence="1" key="3">
    <citation type="submission" date="2025-09" db="UniProtKB">
        <authorList>
            <consortium name="Ensembl"/>
        </authorList>
    </citation>
    <scope>IDENTIFICATION</scope>
</reference>
<evidence type="ECO:0000313" key="1">
    <source>
        <dbReference type="Ensembl" id="ENSHHUP00000006652.1"/>
    </source>
</evidence>